<dbReference type="GO" id="GO:0006426">
    <property type="term" value="P:glycyl-tRNA aminoacylation"/>
    <property type="evidence" value="ECO:0007669"/>
    <property type="project" value="UniProtKB-UniRule"/>
</dbReference>
<evidence type="ECO:0000313" key="9">
    <source>
        <dbReference type="EMBL" id="ESK65203.1"/>
    </source>
</evidence>
<evidence type="ECO:0000256" key="3">
    <source>
        <dbReference type="ARBA" id="ARBA00022741"/>
    </source>
</evidence>
<proteinExistence type="inferred from homology"/>
<reference evidence="9" key="1">
    <citation type="submission" date="2013-06" db="EMBL/GenBank/DDBJ databases">
        <authorList>
            <person name="Weinstock G."/>
            <person name="Sodergren E."/>
            <person name="Clifton S."/>
            <person name="Fulton L."/>
            <person name="Fulton B."/>
            <person name="Courtney L."/>
            <person name="Fronick C."/>
            <person name="Harrison M."/>
            <person name="Strong C."/>
            <person name="Farmer C."/>
            <person name="Delahaunty K."/>
            <person name="Markovic C."/>
            <person name="Hall O."/>
            <person name="Minx P."/>
            <person name="Tomlinson C."/>
            <person name="Mitreva M."/>
            <person name="Nelson J."/>
            <person name="Hou S."/>
            <person name="Wollam A."/>
            <person name="Pepin K.H."/>
            <person name="Johnson M."/>
            <person name="Bhonagiri V."/>
            <person name="Nash W.E."/>
            <person name="Warren W."/>
            <person name="Chinwalla A."/>
            <person name="Mardis E.R."/>
            <person name="Wilson R.K."/>
        </authorList>
    </citation>
    <scope>NUCLEOTIDE SEQUENCE [LARGE SCALE GENOMIC DNA]</scope>
    <source>
        <strain evidence="9">ATCC 49176</strain>
    </source>
</reference>
<dbReference type="STRING" id="592010.GCWU000182_001364"/>
<organism evidence="9 10">
    <name type="scientific">Abiotrophia defectiva ATCC 49176</name>
    <dbReference type="NCBI Taxonomy" id="592010"/>
    <lineage>
        <taxon>Bacteria</taxon>
        <taxon>Bacillati</taxon>
        <taxon>Bacillota</taxon>
        <taxon>Bacilli</taxon>
        <taxon>Lactobacillales</taxon>
        <taxon>Aerococcaceae</taxon>
        <taxon>Abiotrophia</taxon>
    </lineage>
</organism>
<dbReference type="GO" id="GO:0005829">
    <property type="term" value="C:cytosol"/>
    <property type="evidence" value="ECO:0007669"/>
    <property type="project" value="TreeGrafter"/>
</dbReference>
<dbReference type="Proteomes" id="UP000019050">
    <property type="component" value="Unassembled WGS sequence"/>
</dbReference>
<keyword evidence="8" id="KW-0963">Cytoplasm</keyword>
<dbReference type="HOGENOM" id="CLU_007220_2_2_9"/>
<comment type="subcellular location">
    <subcellularLocation>
        <location evidence="8">Cytoplasm</location>
    </subcellularLocation>
</comment>
<dbReference type="EC" id="6.1.1.14" evidence="8"/>
<protein>
    <recommendedName>
        <fullName evidence="8">Glycine--tRNA ligase beta subunit</fullName>
        <ecNumber evidence="8">6.1.1.14</ecNumber>
    </recommendedName>
    <alternativeName>
        <fullName evidence="8">Glycyl-tRNA synthetase beta subunit</fullName>
        <shortName evidence="8">GlyRS</shortName>
    </alternativeName>
</protein>
<dbReference type="Pfam" id="PF02092">
    <property type="entry name" value="tRNA_synt_2f"/>
    <property type="match status" value="1"/>
</dbReference>
<gene>
    <name evidence="8" type="primary">glyS</name>
    <name evidence="9" type="ORF">GCWU000182_001364</name>
</gene>
<dbReference type="InterPro" id="IPR015944">
    <property type="entry name" value="Gly-tRNA-synth_bsu"/>
</dbReference>
<evidence type="ECO:0000256" key="6">
    <source>
        <dbReference type="ARBA" id="ARBA00023146"/>
    </source>
</evidence>
<dbReference type="SUPFAM" id="SSF109604">
    <property type="entry name" value="HD-domain/PDEase-like"/>
    <property type="match status" value="1"/>
</dbReference>
<evidence type="ECO:0000313" key="10">
    <source>
        <dbReference type="Proteomes" id="UP000019050"/>
    </source>
</evidence>
<dbReference type="PRINTS" id="PR01045">
    <property type="entry name" value="TRNASYNTHGB"/>
</dbReference>
<evidence type="ECO:0000256" key="4">
    <source>
        <dbReference type="ARBA" id="ARBA00022840"/>
    </source>
</evidence>
<comment type="caution">
    <text evidence="9">The sequence shown here is derived from an EMBL/GenBank/DDBJ whole genome shotgun (WGS) entry which is preliminary data.</text>
</comment>
<keyword evidence="10" id="KW-1185">Reference proteome</keyword>
<dbReference type="GO" id="GO:0005524">
    <property type="term" value="F:ATP binding"/>
    <property type="evidence" value="ECO:0007669"/>
    <property type="project" value="UniProtKB-UniRule"/>
</dbReference>
<dbReference type="RefSeq" id="WP_023392006.1">
    <property type="nucleotide sequence ID" value="NZ_KI535340.1"/>
</dbReference>
<evidence type="ECO:0000256" key="8">
    <source>
        <dbReference type="HAMAP-Rule" id="MF_00255"/>
    </source>
</evidence>
<dbReference type="GO" id="GO:0004820">
    <property type="term" value="F:glycine-tRNA ligase activity"/>
    <property type="evidence" value="ECO:0007669"/>
    <property type="project" value="UniProtKB-UniRule"/>
</dbReference>
<comment type="subunit">
    <text evidence="8">Tetramer of two alpha and two beta subunits.</text>
</comment>
<evidence type="ECO:0000256" key="5">
    <source>
        <dbReference type="ARBA" id="ARBA00022917"/>
    </source>
</evidence>
<dbReference type="HAMAP" id="MF_00255">
    <property type="entry name" value="Gly_tRNA_synth_beta"/>
    <property type="match status" value="1"/>
</dbReference>
<dbReference type="OrthoDB" id="9775440at2"/>
<sequence length="681" mass="76708">MAEFLLEIGMEEIPARFLLDLSQQLEKRVADFLAEERLAYESLSAYATPRRLAVLVHGLAERSQDVSTKAKGPSLKIAKDAEGNWTKAALGFIKGQGASQEDVIIESIKGEDYIFVNKHLPGQAADQVLLGLNRVLEAMTFPVTMTWHDYETPFIRPIHWIVALLDQALVPLEFVGVKSDRISRGHRFLGHDVTLAQATDYVEALREQHVLVDFEERRANIRQQLANLASAQGWQVPVDEDLLEEVTAIVEWPTVFYGDFEDKYLSVPHCVLITAMRDHQRYFYALDAKGELLPVFISVRNGNDQHLANVVKGNQKVLRARLEDALFFYQEDLKHDLNFFVDKLANVNEHFKLGTLADKQVRVGALIRQLQSNLNLDQASYEAALRASQIYKFDLMTQVVGEFDELQGQIGEIYARHYGEEALVAQAIGTQYLPTTSGGALPNQDASALLALADKLDTLFQYFKVGLIPTGSNDPYALRRTAMGIVEILLDRGWELDLLPVFKQLVEAQEGDQELLKQLADFVWARVAVHLRNQSVDMDQIQGIGAAKHLEVGKANYVAHFLKTHKDKNPTAYKRFLEAITRVVNLGAKVQEETQLNLDLAQTDSEAKLLEAAAKIDQYKISVDALYMYLDNLVPVIEAYFDDNKVNADDETIRANRLATLKVLTEAVLELFDSRLLINKF</sequence>
<dbReference type="InterPro" id="IPR006194">
    <property type="entry name" value="Gly-tRNA-synth_heterodimer"/>
</dbReference>
<keyword evidence="6 8" id="KW-0030">Aminoacyl-tRNA synthetase</keyword>
<dbReference type="EMBL" id="ACIN03000013">
    <property type="protein sequence ID" value="ESK65203.1"/>
    <property type="molecule type" value="Genomic_DNA"/>
</dbReference>
<comment type="catalytic activity">
    <reaction evidence="7 8">
        <text>tRNA(Gly) + glycine + ATP = glycyl-tRNA(Gly) + AMP + diphosphate</text>
        <dbReference type="Rhea" id="RHEA:16013"/>
        <dbReference type="Rhea" id="RHEA-COMP:9664"/>
        <dbReference type="Rhea" id="RHEA-COMP:9683"/>
        <dbReference type="ChEBI" id="CHEBI:30616"/>
        <dbReference type="ChEBI" id="CHEBI:33019"/>
        <dbReference type="ChEBI" id="CHEBI:57305"/>
        <dbReference type="ChEBI" id="CHEBI:78442"/>
        <dbReference type="ChEBI" id="CHEBI:78522"/>
        <dbReference type="ChEBI" id="CHEBI:456215"/>
        <dbReference type="EC" id="6.1.1.14"/>
    </reaction>
</comment>
<dbReference type="PANTHER" id="PTHR30075:SF2">
    <property type="entry name" value="GLYCINE--TRNA LIGASE, CHLOROPLASTIC_MITOCHONDRIAL 2"/>
    <property type="match status" value="1"/>
</dbReference>
<keyword evidence="5 8" id="KW-0648">Protein biosynthesis</keyword>
<keyword evidence="3 8" id="KW-0547">Nucleotide-binding</keyword>
<accession>W1Q2B8</accession>
<dbReference type="AlphaFoldDB" id="W1Q2B8"/>
<evidence type="ECO:0000256" key="2">
    <source>
        <dbReference type="ARBA" id="ARBA00022598"/>
    </source>
</evidence>
<name>W1Q2B8_ABIDE</name>
<keyword evidence="4 8" id="KW-0067">ATP-binding</keyword>
<dbReference type="NCBIfam" id="TIGR00211">
    <property type="entry name" value="glyS"/>
    <property type="match status" value="1"/>
</dbReference>
<keyword evidence="2 8" id="KW-0436">Ligase</keyword>
<dbReference type="PANTHER" id="PTHR30075">
    <property type="entry name" value="GLYCYL-TRNA SYNTHETASE"/>
    <property type="match status" value="1"/>
</dbReference>
<comment type="similarity">
    <text evidence="1 8">Belongs to the class-II aminoacyl-tRNA synthetase family.</text>
</comment>
<dbReference type="PROSITE" id="PS50861">
    <property type="entry name" value="AA_TRNA_LIGASE_II_GLYAB"/>
    <property type="match status" value="1"/>
</dbReference>
<dbReference type="eggNOG" id="COG0751">
    <property type="taxonomic scope" value="Bacteria"/>
</dbReference>
<evidence type="ECO:0000256" key="7">
    <source>
        <dbReference type="ARBA" id="ARBA00047937"/>
    </source>
</evidence>
<evidence type="ECO:0000256" key="1">
    <source>
        <dbReference type="ARBA" id="ARBA00008226"/>
    </source>
</evidence>
<dbReference type="GeneID" id="84817867"/>